<keyword evidence="1" id="KW-0813">Transport</keyword>
<dbReference type="InterPro" id="IPR027417">
    <property type="entry name" value="P-loop_NTPase"/>
</dbReference>
<dbReference type="InterPro" id="IPR003593">
    <property type="entry name" value="AAA+_ATPase"/>
</dbReference>
<organism evidence="5 6">
    <name type="scientific">Psychracetigena formicireducens</name>
    <dbReference type="NCBI Taxonomy" id="2986056"/>
    <lineage>
        <taxon>Bacteria</taxon>
        <taxon>Bacillati</taxon>
        <taxon>Candidatus Lithacetigenota</taxon>
        <taxon>Candidatus Psychracetigena</taxon>
    </lineage>
</organism>
<gene>
    <name evidence="5" type="primary">lptB</name>
    <name evidence="5" type="ORF">DDT42_00666</name>
</gene>
<sequence>MILQVKDLTVRFGGLVAVNKLSFDVKPSTIHGLIGPNGAGKTTVFNSIFKLVPYNGNLIYKNIDMGKYPTHSLVNMGISRTFQNLSIFYSMTVKENILVGLHSKKSSNLIKDTLGYKINSEKELLEVSELLNILPYLSVYAMFLPFGILKMVELARALISKPQLILLDEPGAGLNPAEKERLKEIIKRIKEMGISVLMVEHDMGIIMNISDEITVMNFGEKISAGTPEMVIHDLKVIEAYLGEEIHA</sequence>
<evidence type="ECO:0000313" key="6">
    <source>
        <dbReference type="Proteomes" id="UP000811545"/>
    </source>
</evidence>
<dbReference type="GO" id="GO:0005886">
    <property type="term" value="C:plasma membrane"/>
    <property type="evidence" value="ECO:0007669"/>
    <property type="project" value="TreeGrafter"/>
</dbReference>
<reference evidence="5 6" key="1">
    <citation type="journal article" date="2021" name="bioRxiv">
        <title>Unique metabolic strategies in Hadean analogues reveal hints for primordial physiology.</title>
        <authorList>
            <person name="Nobu M.K."/>
            <person name="Nakai R."/>
            <person name="Tamazawa S."/>
            <person name="Mori H."/>
            <person name="Toyoda A."/>
            <person name="Ijiri A."/>
            <person name="Suzuki S."/>
            <person name="Kurokawa K."/>
            <person name="Kamagata Y."/>
            <person name="Tamaki H."/>
        </authorList>
    </citation>
    <scope>NUCLEOTIDE SEQUENCE [LARGE SCALE GENOMIC DNA]</scope>
    <source>
        <strain evidence="5">BS525</strain>
    </source>
</reference>
<dbReference type="Pfam" id="PF00005">
    <property type="entry name" value="ABC_tran"/>
    <property type="match status" value="1"/>
</dbReference>
<dbReference type="PROSITE" id="PS50893">
    <property type="entry name" value="ABC_TRANSPORTER_2"/>
    <property type="match status" value="1"/>
</dbReference>
<dbReference type="Pfam" id="PF12399">
    <property type="entry name" value="BCA_ABC_TP_C"/>
    <property type="match status" value="1"/>
</dbReference>
<keyword evidence="3 5" id="KW-0067">ATP-binding</keyword>
<evidence type="ECO:0000256" key="3">
    <source>
        <dbReference type="ARBA" id="ARBA00022840"/>
    </source>
</evidence>
<feature type="domain" description="ABC transporter" evidence="4">
    <location>
        <begin position="3"/>
        <end position="243"/>
    </location>
</feature>
<dbReference type="SUPFAM" id="SSF52540">
    <property type="entry name" value="P-loop containing nucleoside triphosphate hydrolases"/>
    <property type="match status" value="1"/>
</dbReference>
<dbReference type="SMART" id="SM00382">
    <property type="entry name" value="AAA"/>
    <property type="match status" value="1"/>
</dbReference>
<protein>
    <submittedName>
        <fullName evidence="5">Lipopolysaccharide export system ATP-binding protein LptB</fullName>
        <ecNumber evidence="5">3.6.3.-</ecNumber>
    </submittedName>
</protein>
<keyword evidence="5" id="KW-0378">Hydrolase</keyword>
<dbReference type="PANTHER" id="PTHR45772">
    <property type="entry name" value="CONSERVED COMPONENT OF ABC TRANSPORTER FOR NATURAL AMINO ACIDS-RELATED"/>
    <property type="match status" value="1"/>
</dbReference>
<evidence type="ECO:0000259" key="4">
    <source>
        <dbReference type="PROSITE" id="PS50893"/>
    </source>
</evidence>
<dbReference type="GO" id="GO:0005524">
    <property type="term" value="F:ATP binding"/>
    <property type="evidence" value="ECO:0007669"/>
    <property type="project" value="UniProtKB-KW"/>
</dbReference>
<dbReference type="EMBL" id="QLTW01000024">
    <property type="protein sequence ID" value="MBT9144815.1"/>
    <property type="molecule type" value="Genomic_DNA"/>
</dbReference>
<evidence type="ECO:0000313" key="5">
    <source>
        <dbReference type="EMBL" id="MBT9144815.1"/>
    </source>
</evidence>
<dbReference type="InterPro" id="IPR032823">
    <property type="entry name" value="BCA_ABC_TP_C"/>
</dbReference>
<keyword evidence="2" id="KW-0547">Nucleotide-binding</keyword>
<dbReference type="CDD" id="cd03219">
    <property type="entry name" value="ABC_Mj1267_LivG_branched"/>
    <property type="match status" value="1"/>
</dbReference>
<dbReference type="Proteomes" id="UP000811545">
    <property type="component" value="Unassembled WGS sequence"/>
</dbReference>
<dbReference type="Gene3D" id="3.40.50.300">
    <property type="entry name" value="P-loop containing nucleotide triphosphate hydrolases"/>
    <property type="match status" value="1"/>
</dbReference>
<dbReference type="PANTHER" id="PTHR45772:SF4">
    <property type="entry name" value="ABC TRANSPORTER ATP-BINDING PROTEIN"/>
    <property type="match status" value="1"/>
</dbReference>
<dbReference type="AlphaFoldDB" id="A0A9E2BFT6"/>
<evidence type="ECO:0000256" key="2">
    <source>
        <dbReference type="ARBA" id="ARBA00022741"/>
    </source>
</evidence>
<dbReference type="InterPro" id="IPR051120">
    <property type="entry name" value="ABC_AA/LPS_Transport"/>
</dbReference>
<evidence type="ECO:0000256" key="1">
    <source>
        <dbReference type="ARBA" id="ARBA00022448"/>
    </source>
</evidence>
<accession>A0A9E2BFT6</accession>
<comment type="caution">
    <text evidence="5">The sequence shown here is derived from an EMBL/GenBank/DDBJ whole genome shotgun (WGS) entry which is preliminary data.</text>
</comment>
<dbReference type="InterPro" id="IPR003439">
    <property type="entry name" value="ABC_transporter-like_ATP-bd"/>
</dbReference>
<dbReference type="EC" id="3.6.3.-" evidence="5"/>
<dbReference type="GO" id="GO:0016887">
    <property type="term" value="F:ATP hydrolysis activity"/>
    <property type="evidence" value="ECO:0007669"/>
    <property type="project" value="InterPro"/>
</dbReference>
<name>A0A9E2BFT6_PSYF1</name>
<proteinExistence type="predicted"/>